<dbReference type="Pfam" id="PF13424">
    <property type="entry name" value="TPR_12"/>
    <property type="match status" value="1"/>
</dbReference>
<dbReference type="KEGG" id="lsj:LSJ_0808"/>
<evidence type="ECO:0000256" key="3">
    <source>
        <dbReference type="PROSITE-ProRule" id="PRU00339"/>
    </source>
</evidence>
<feature type="repeat" description="TPR" evidence="3">
    <location>
        <begin position="132"/>
        <end position="165"/>
    </location>
</feature>
<dbReference type="RefSeq" id="WP_034982461.1">
    <property type="nucleotide sequence ID" value="NZ_CP007646.1"/>
</dbReference>
<protein>
    <submittedName>
        <fullName evidence="4">Tetratricopeptide repeat family protein</fullName>
    </submittedName>
    <submittedName>
        <fullName evidence="5">Tetratricopeptide repeat protein</fullName>
    </submittedName>
</protein>
<evidence type="ECO:0000313" key="6">
    <source>
        <dbReference type="Proteomes" id="UP000029488"/>
    </source>
</evidence>
<dbReference type="InterPro" id="IPR011990">
    <property type="entry name" value="TPR-like_helical_dom_sf"/>
</dbReference>
<dbReference type="Proteomes" id="UP001231316">
    <property type="component" value="Chromosome"/>
</dbReference>
<evidence type="ECO:0000256" key="2">
    <source>
        <dbReference type="ARBA" id="ARBA00022803"/>
    </source>
</evidence>
<organism evidence="4 6">
    <name type="scientific">Ligilactobacillus salivarius</name>
    <dbReference type="NCBI Taxonomy" id="1624"/>
    <lineage>
        <taxon>Bacteria</taxon>
        <taxon>Bacillati</taxon>
        <taxon>Bacillota</taxon>
        <taxon>Bacilli</taxon>
        <taxon>Lactobacillales</taxon>
        <taxon>Lactobacillaceae</taxon>
        <taxon>Ligilactobacillus</taxon>
    </lineage>
</organism>
<evidence type="ECO:0000313" key="5">
    <source>
        <dbReference type="EMBL" id="WII29399.1"/>
    </source>
</evidence>
<dbReference type="Pfam" id="PF13432">
    <property type="entry name" value="TPR_16"/>
    <property type="match status" value="1"/>
</dbReference>
<proteinExistence type="predicted"/>
<gene>
    <name evidence="4" type="ORF">LSJ_0808</name>
    <name evidence="5" type="ORF">QFE45_04655</name>
</gene>
<sequence length="222" mass="25540">MDKNIKNKAEELIKDLIQKIDNNPYDAQAYYNLGVALNDAHSAEQAEELFKKALNIFANSKEKSSLMHYGLGNVYYTNSMYDKAIVEFKKVQSEKLKQDSMLMMAQAYYAQENYPQAMIYALTVSENTKHNVDAISLLASCFMATGDLTNARKYYLKALEYDKDNVEVLFQLGVIELSLSGEAGKYFDRVKNLDNEYYKKMQQRLADVQRFLMTQKKGKSDE</sequence>
<dbReference type="Proteomes" id="UP000029488">
    <property type="component" value="Chromosome"/>
</dbReference>
<dbReference type="InterPro" id="IPR019734">
    <property type="entry name" value="TPR_rpt"/>
</dbReference>
<evidence type="ECO:0000256" key="1">
    <source>
        <dbReference type="ARBA" id="ARBA00022737"/>
    </source>
</evidence>
<dbReference type="GO" id="GO:0000993">
    <property type="term" value="F:RNA polymerase II complex binding"/>
    <property type="evidence" value="ECO:0007669"/>
    <property type="project" value="TreeGrafter"/>
</dbReference>
<evidence type="ECO:0000313" key="4">
    <source>
        <dbReference type="EMBL" id="AIR10493.1"/>
    </source>
</evidence>
<dbReference type="EMBL" id="CP007646">
    <property type="protein sequence ID" value="AIR10493.1"/>
    <property type="molecule type" value="Genomic_DNA"/>
</dbReference>
<dbReference type="InterPro" id="IPR031101">
    <property type="entry name" value="Ctr9"/>
</dbReference>
<reference evidence="5" key="2">
    <citation type="submission" date="2023-04" db="EMBL/GenBank/DDBJ databases">
        <title>Four porcine-derived lactic acid bacteria strains analyses and their evaluation as potential probiotics based on genomics.</title>
        <authorList>
            <person name="Niu D."/>
        </authorList>
    </citation>
    <scope>NUCLEOTIDE SEQUENCE</scope>
    <source>
        <strain evidence="5">ZSA5</strain>
    </source>
</reference>
<reference evidence="4 6" key="1">
    <citation type="journal article" date="2014" name="BMC Genomics">
        <title>Unusual genome complexity in Lactobacillus salivarius JCM1046.</title>
        <authorList>
            <person name="Raftis E.J."/>
            <person name="Forde B.M."/>
            <person name="Claesson M.J."/>
            <person name="O'Toole P.W."/>
        </authorList>
    </citation>
    <scope>NUCLEOTIDE SEQUENCE [LARGE SCALE GENOMIC DNA]</scope>
    <source>
        <strain evidence="4 6">JCM1046</strain>
    </source>
</reference>
<dbReference type="PANTHER" id="PTHR14027">
    <property type="entry name" value="RNA POLYMERASE-ASSOCIATED PROTEIN CTR9"/>
    <property type="match status" value="1"/>
</dbReference>
<dbReference type="EMBL" id="CP123971">
    <property type="protein sequence ID" value="WII29399.1"/>
    <property type="molecule type" value="Genomic_DNA"/>
</dbReference>
<dbReference type="SUPFAM" id="SSF48452">
    <property type="entry name" value="TPR-like"/>
    <property type="match status" value="1"/>
</dbReference>
<dbReference type="SMART" id="SM00028">
    <property type="entry name" value="TPR"/>
    <property type="match status" value="3"/>
</dbReference>
<accession>A0A089QFB1</accession>
<dbReference type="PANTHER" id="PTHR14027:SF2">
    <property type="entry name" value="RNA POLYMERASE-ASSOCIATED PROTEIN CTR9 HOMOLOG"/>
    <property type="match status" value="1"/>
</dbReference>
<feature type="repeat" description="TPR" evidence="3">
    <location>
        <begin position="27"/>
        <end position="60"/>
    </location>
</feature>
<dbReference type="GO" id="GO:0006368">
    <property type="term" value="P:transcription elongation by RNA polymerase II"/>
    <property type="evidence" value="ECO:0007669"/>
    <property type="project" value="TreeGrafter"/>
</dbReference>
<dbReference type="AlphaFoldDB" id="A0A089QFB1"/>
<dbReference type="GO" id="GO:0006355">
    <property type="term" value="P:regulation of DNA-templated transcription"/>
    <property type="evidence" value="ECO:0007669"/>
    <property type="project" value="InterPro"/>
</dbReference>
<keyword evidence="1" id="KW-0677">Repeat</keyword>
<name>A0A089QFB1_9LACO</name>
<dbReference type="Gene3D" id="1.25.40.10">
    <property type="entry name" value="Tetratricopeptide repeat domain"/>
    <property type="match status" value="2"/>
</dbReference>
<dbReference type="PROSITE" id="PS50005">
    <property type="entry name" value="TPR"/>
    <property type="match status" value="2"/>
</dbReference>
<keyword evidence="2 3" id="KW-0802">TPR repeat</keyword>